<organism evidence="2 3">
    <name type="scientific">Panagrolaimus davidi</name>
    <dbReference type="NCBI Taxonomy" id="227884"/>
    <lineage>
        <taxon>Eukaryota</taxon>
        <taxon>Metazoa</taxon>
        <taxon>Ecdysozoa</taxon>
        <taxon>Nematoda</taxon>
        <taxon>Chromadorea</taxon>
        <taxon>Rhabditida</taxon>
        <taxon>Tylenchina</taxon>
        <taxon>Panagrolaimomorpha</taxon>
        <taxon>Panagrolaimoidea</taxon>
        <taxon>Panagrolaimidae</taxon>
        <taxon>Panagrolaimus</taxon>
    </lineage>
</organism>
<dbReference type="WBParaSite" id="PDA_v2.g3251.t1">
    <property type="protein sequence ID" value="PDA_v2.g3251.t1"/>
    <property type="gene ID" value="PDA_v2.g3251"/>
</dbReference>
<keyword evidence="1" id="KW-0175">Coiled coil</keyword>
<evidence type="ECO:0000256" key="1">
    <source>
        <dbReference type="SAM" id="Coils"/>
    </source>
</evidence>
<keyword evidence="2" id="KW-1185">Reference proteome</keyword>
<proteinExistence type="predicted"/>
<sequence length="296" mass="34330">MSAISSPKNLPTNSELLELIKKQDDVIEELSKQLETALLNNNKNESESDENEISEALSANQKLLIEMKNRLKESVEIMEHLQEKNTSLSLEIKQVREAQLGFSPASQSLFEMHNLLENERAENKRIQDELFGVKKSEQKKDGIILELENELEKTRKITKELNDEMKKRIEDLLKEVGDKNAEKNTAKMEKKEAEERLEAIEENYKLKTTFLEEHSKKLQSEIGILTKKKIFLNERIRNLSEELAILRQKLMDADFDYFGDDEVKALIKEQKAIIESTRAENAALKDELRKMKSVKK</sequence>
<feature type="coiled-coil region" evidence="1">
    <location>
        <begin position="229"/>
        <end position="294"/>
    </location>
</feature>
<accession>A0A914QP36</accession>
<evidence type="ECO:0000313" key="3">
    <source>
        <dbReference type="WBParaSite" id="PDA_v2.g3251.t1"/>
    </source>
</evidence>
<reference evidence="3" key="1">
    <citation type="submission" date="2022-11" db="UniProtKB">
        <authorList>
            <consortium name="WormBaseParasite"/>
        </authorList>
    </citation>
    <scope>IDENTIFICATION</scope>
</reference>
<dbReference type="AlphaFoldDB" id="A0A914QP36"/>
<dbReference type="Proteomes" id="UP000887578">
    <property type="component" value="Unplaced"/>
</dbReference>
<evidence type="ECO:0000313" key="2">
    <source>
        <dbReference type="Proteomes" id="UP000887578"/>
    </source>
</evidence>
<protein>
    <submittedName>
        <fullName evidence="3">Uncharacterized protein</fullName>
    </submittedName>
</protein>
<name>A0A914QP36_9BILA</name>
<feature type="coiled-coil region" evidence="1">
    <location>
        <begin position="13"/>
        <end position="203"/>
    </location>
</feature>